<evidence type="ECO:0000256" key="3">
    <source>
        <dbReference type="ARBA" id="ARBA00008178"/>
    </source>
</evidence>
<dbReference type="EMBL" id="FMWL01000007">
    <property type="protein sequence ID" value="SCZ79370.1"/>
    <property type="molecule type" value="Genomic_DNA"/>
</dbReference>
<evidence type="ECO:0000313" key="10">
    <source>
        <dbReference type="EMBL" id="SCZ79370.1"/>
    </source>
</evidence>
<dbReference type="CDD" id="cd05246">
    <property type="entry name" value="dTDP_GD_SDR_e"/>
    <property type="match status" value="1"/>
</dbReference>
<dbReference type="Gene3D" id="3.40.50.720">
    <property type="entry name" value="NAD(P)-binding Rossmann-like Domain"/>
    <property type="match status" value="1"/>
</dbReference>
<keyword evidence="11" id="KW-1185">Reference proteome</keyword>
<comment type="similarity">
    <text evidence="3 8">Belongs to the NAD(P)-dependent epimerase/dehydratase family. dTDP-glucose dehydratase subfamily.</text>
</comment>
<dbReference type="InterPro" id="IPR036291">
    <property type="entry name" value="NAD(P)-bd_dom_sf"/>
</dbReference>
<comment type="cofactor">
    <cofactor evidence="2 8">
        <name>NAD(+)</name>
        <dbReference type="ChEBI" id="CHEBI:57540"/>
    </cofactor>
</comment>
<dbReference type="AlphaFoldDB" id="A0A1G5S066"/>
<evidence type="ECO:0000259" key="9">
    <source>
        <dbReference type="Pfam" id="PF16363"/>
    </source>
</evidence>
<evidence type="ECO:0000313" key="11">
    <source>
        <dbReference type="Proteomes" id="UP000199208"/>
    </source>
</evidence>
<evidence type="ECO:0000256" key="7">
    <source>
        <dbReference type="ARBA" id="ARBA00023239"/>
    </source>
</evidence>
<dbReference type="RefSeq" id="WP_092590527.1">
    <property type="nucleotide sequence ID" value="NZ_FMWL01000007.1"/>
</dbReference>
<evidence type="ECO:0000256" key="5">
    <source>
        <dbReference type="ARBA" id="ARBA00016977"/>
    </source>
</evidence>
<evidence type="ECO:0000256" key="1">
    <source>
        <dbReference type="ARBA" id="ARBA00001539"/>
    </source>
</evidence>
<name>A0A1G5S066_9FIRM</name>
<evidence type="ECO:0000256" key="2">
    <source>
        <dbReference type="ARBA" id="ARBA00001911"/>
    </source>
</evidence>
<dbReference type="OrthoDB" id="9811743at2"/>
<dbReference type="EC" id="4.2.1.46" evidence="4 8"/>
<protein>
    <recommendedName>
        <fullName evidence="5 8">dTDP-glucose 4,6-dehydratase</fullName>
        <ecNumber evidence="4 8">4.2.1.46</ecNumber>
    </recommendedName>
</protein>
<evidence type="ECO:0000256" key="6">
    <source>
        <dbReference type="ARBA" id="ARBA00023027"/>
    </source>
</evidence>
<sequence>MTTLLVTGGAGFIGSHFIAMMLKKYPKIQILNADLLTYAGSQENLAHISAHPGYTFVQEDIRNREAMSALFKDYDISQVVNFAAESHVDRSVTEPDVFMTTNVIGTQVLLDTAKNYWKTNPADPNCRVYRDGVKFLQISTDEVYGSIEAPEKRSEEAPLRPSNPYAASKAAGDLVVLAYAQTYGLPVNLSRCTNNYGPGQYPEKLVPLMIEKALRREPLPLYGDGLHLRDWIHVSDHCRALDAILFEGLPGEIYNISGGCEKTNLEVVRQILKLCQRPQDLIRHVADRPGHDRRYAVDDSKIKRCLGWFPCIPFEQGLLETVLWHSEKFSNANAFDLRKD</sequence>
<evidence type="ECO:0000256" key="4">
    <source>
        <dbReference type="ARBA" id="ARBA00011990"/>
    </source>
</evidence>
<reference evidence="10 11" key="1">
    <citation type="submission" date="2016-10" db="EMBL/GenBank/DDBJ databases">
        <authorList>
            <person name="de Groot N.N."/>
        </authorList>
    </citation>
    <scope>NUCLEOTIDE SEQUENCE [LARGE SCALE GENOMIC DNA]</scope>
    <source>
        <strain evidence="10 11">DSM 2784</strain>
    </source>
</reference>
<feature type="domain" description="NAD(P)-binding" evidence="9">
    <location>
        <begin position="5"/>
        <end position="320"/>
    </location>
</feature>
<dbReference type="NCBIfam" id="TIGR01181">
    <property type="entry name" value="dTDP_gluc_dehyt"/>
    <property type="match status" value="1"/>
</dbReference>
<keyword evidence="7 8" id="KW-0456">Lyase</keyword>
<dbReference type="InterPro" id="IPR005888">
    <property type="entry name" value="dTDP_Gluc_deHydtase"/>
</dbReference>
<keyword evidence="6" id="KW-0520">NAD</keyword>
<gene>
    <name evidence="10" type="ORF">SAMN03080599_01718</name>
</gene>
<evidence type="ECO:0000256" key="8">
    <source>
        <dbReference type="RuleBase" id="RU004473"/>
    </source>
</evidence>
<dbReference type="InterPro" id="IPR016040">
    <property type="entry name" value="NAD(P)-bd_dom"/>
</dbReference>
<dbReference type="GO" id="GO:0009225">
    <property type="term" value="P:nucleotide-sugar metabolic process"/>
    <property type="evidence" value="ECO:0007669"/>
    <property type="project" value="InterPro"/>
</dbReference>
<proteinExistence type="inferred from homology"/>
<dbReference type="Proteomes" id="UP000199208">
    <property type="component" value="Unassembled WGS sequence"/>
</dbReference>
<comment type="catalytic activity">
    <reaction evidence="1 8">
        <text>dTDP-alpha-D-glucose = dTDP-4-dehydro-6-deoxy-alpha-D-glucose + H2O</text>
        <dbReference type="Rhea" id="RHEA:17221"/>
        <dbReference type="ChEBI" id="CHEBI:15377"/>
        <dbReference type="ChEBI" id="CHEBI:57477"/>
        <dbReference type="ChEBI" id="CHEBI:57649"/>
        <dbReference type="EC" id="4.2.1.46"/>
    </reaction>
</comment>
<dbReference type="PANTHER" id="PTHR43000">
    <property type="entry name" value="DTDP-D-GLUCOSE 4,6-DEHYDRATASE-RELATED"/>
    <property type="match status" value="1"/>
</dbReference>
<accession>A0A1G5S066</accession>
<organism evidence="10 11">
    <name type="scientific">Acidaminobacter hydrogenoformans DSM 2784</name>
    <dbReference type="NCBI Taxonomy" id="1120920"/>
    <lineage>
        <taxon>Bacteria</taxon>
        <taxon>Bacillati</taxon>
        <taxon>Bacillota</taxon>
        <taxon>Clostridia</taxon>
        <taxon>Peptostreptococcales</taxon>
        <taxon>Acidaminobacteraceae</taxon>
        <taxon>Acidaminobacter</taxon>
    </lineage>
</organism>
<dbReference type="Gene3D" id="3.90.25.10">
    <property type="entry name" value="UDP-galactose 4-epimerase, domain 1"/>
    <property type="match status" value="1"/>
</dbReference>
<dbReference type="GO" id="GO:0008460">
    <property type="term" value="F:dTDP-glucose 4,6-dehydratase activity"/>
    <property type="evidence" value="ECO:0007669"/>
    <property type="project" value="UniProtKB-EC"/>
</dbReference>
<dbReference type="SUPFAM" id="SSF51735">
    <property type="entry name" value="NAD(P)-binding Rossmann-fold domains"/>
    <property type="match status" value="1"/>
</dbReference>
<dbReference type="STRING" id="1120920.SAMN03080599_01718"/>
<dbReference type="Pfam" id="PF16363">
    <property type="entry name" value="GDP_Man_Dehyd"/>
    <property type="match status" value="1"/>
</dbReference>